<organism evidence="1 2">
    <name type="scientific">Methanothrix soehngenii</name>
    <name type="common">Methanosaeta concilii</name>
    <dbReference type="NCBI Taxonomy" id="2223"/>
    <lineage>
        <taxon>Archaea</taxon>
        <taxon>Methanobacteriati</taxon>
        <taxon>Methanobacteriota</taxon>
        <taxon>Stenosarchaea group</taxon>
        <taxon>Methanomicrobia</taxon>
        <taxon>Methanotrichales</taxon>
        <taxon>Methanotrichaceae</taxon>
        <taxon>Methanothrix</taxon>
    </lineage>
</organism>
<comment type="caution">
    <text evidence="1">The sequence shown here is derived from an EMBL/GenBank/DDBJ whole genome shotgun (WGS) entry which is preliminary data.</text>
</comment>
<sequence>MNCVRTVLAFALVLMLSSLAISAPESSQLGPYAVTFDMNTEMQYEVIPLEAGESDAAAFYGLQVVTDNSTWARVVITEYKELIDSTIAPQKTITVLNAAVNGFNVTSVEDTVIDGKEGYVASGVPFPGITSIPADTQLFEAVYWLDSEKCECGPVSVGTTSVAISSTYPEDVTMNLINSLKIVKGEAAAAVAGEQVLPPE</sequence>
<dbReference type="AlphaFoldDB" id="A0A7K4AJ83"/>
<reference evidence="1 2" key="1">
    <citation type="journal article" date="2020" name="Biotechnol. Biofuels">
        <title>New insights from the biogas microbiome by comprehensive genome-resolved metagenomics of nearly 1600 species originating from multiple anaerobic digesters.</title>
        <authorList>
            <person name="Campanaro S."/>
            <person name="Treu L."/>
            <person name="Rodriguez-R L.M."/>
            <person name="Kovalovszki A."/>
            <person name="Ziels R.M."/>
            <person name="Maus I."/>
            <person name="Zhu X."/>
            <person name="Kougias P.G."/>
            <person name="Basile A."/>
            <person name="Luo G."/>
            <person name="Schluter A."/>
            <person name="Konstantinidis K.T."/>
            <person name="Angelidaki I."/>
        </authorList>
    </citation>
    <scope>NUCLEOTIDE SEQUENCE [LARGE SCALE GENOMIC DNA]</scope>
    <source>
        <strain evidence="1">AS27yjCOA_157</strain>
    </source>
</reference>
<dbReference type="RefSeq" id="WP_273270920.1">
    <property type="nucleotide sequence ID" value="NZ_DAOQYS010000023.1"/>
</dbReference>
<proteinExistence type="predicted"/>
<gene>
    <name evidence="1" type="ORF">GX426_08175</name>
</gene>
<protein>
    <recommendedName>
        <fullName evidence="3">Lipoprotein</fullName>
    </recommendedName>
</protein>
<name>A0A7K4AJ83_METSH</name>
<dbReference type="EMBL" id="JAAYUN010000141">
    <property type="protein sequence ID" value="NLJ23070.1"/>
    <property type="molecule type" value="Genomic_DNA"/>
</dbReference>
<evidence type="ECO:0000313" key="1">
    <source>
        <dbReference type="EMBL" id="NLJ23070.1"/>
    </source>
</evidence>
<evidence type="ECO:0000313" key="2">
    <source>
        <dbReference type="Proteomes" id="UP000544742"/>
    </source>
</evidence>
<dbReference type="Proteomes" id="UP000544742">
    <property type="component" value="Unassembled WGS sequence"/>
</dbReference>
<evidence type="ECO:0008006" key="3">
    <source>
        <dbReference type="Google" id="ProtNLM"/>
    </source>
</evidence>
<accession>A0A7K4AJ83</accession>